<feature type="coiled-coil region" evidence="2">
    <location>
        <begin position="132"/>
        <end position="239"/>
    </location>
</feature>
<gene>
    <name evidence="5" type="ORF">CEW88_05855</name>
</gene>
<protein>
    <submittedName>
        <fullName evidence="5">Efflux transporter periplasmic adaptor subunit</fullName>
    </submittedName>
</protein>
<proteinExistence type="inferred from homology"/>
<dbReference type="GO" id="GO:1990281">
    <property type="term" value="C:efflux pump complex"/>
    <property type="evidence" value="ECO:0007669"/>
    <property type="project" value="TreeGrafter"/>
</dbReference>
<feature type="compositionally biased region" description="Low complexity" evidence="3">
    <location>
        <begin position="43"/>
        <end position="57"/>
    </location>
</feature>
<name>A0A2U8HBA3_9RHOB</name>
<dbReference type="OrthoDB" id="9806939at2"/>
<evidence type="ECO:0000256" key="3">
    <source>
        <dbReference type="SAM" id="MobiDB-lite"/>
    </source>
</evidence>
<feature type="region of interest" description="Disordered" evidence="3">
    <location>
        <begin position="32"/>
        <end position="59"/>
    </location>
</feature>
<dbReference type="SUPFAM" id="SSF111369">
    <property type="entry name" value="HlyD-like secretion proteins"/>
    <property type="match status" value="2"/>
</dbReference>
<evidence type="ECO:0000256" key="2">
    <source>
        <dbReference type="SAM" id="Coils"/>
    </source>
</evidence>
<evidence type="ECO:0000313" key="6">
    <source>
        <dbReference type="Proteomes" id="UP000244915"/>
    </source>
</evidence>
<evidence type="ECO:0000256" key="1">
    <source>
        <dbReference type="ARBA" id="ARBA00009477"/>
    </source>
</evidence>
<dbReference type="InterPro" id="IPR006143">
    <property type="entry name" value="RND_pump_MFP"/>
</dbReference>
<evidence type="ECO:0000259" key="4">
    <source>
        <dbReference type="Pfam" id="PF25954"/>
    </source>
</evidence>
<dbReference type="EMBL" id="CP022189">
    <property type="protein sequence ID" value="AWI83229.1"/>
    <property type="molecule type" value="Genomic_DNA"/>
</dbReference>
<dbReference type="AlphaFoldDB" id="A0A2U8HBA3"/>
<feature type="domain" description="CusB-like beta-barrel" evidence="4">
    <location>
        <begin position="287"/>
        <end position="353"/>
    </location>
</feature>
<dbReference type="KEGG" id="ypac:CEW88_05855"/>
<dbReference type="RefSeq" id="WP_108965113.1">
    <property type="nucleotide sequence ID" value="NZ_CP022189.1"/>
</dbReference>
<evidence type="ECO:0000313" key="5">
    <source>
        <dbReference type="EMBL" id="AWI83229.1"/>
    </source>
</evidence>
<dbReference type="PANTHER" id="PTHR30469">
    <property type="entry name" value="MULTIDRUG RESISTANCE PROTEIN MDTA"/>
    <property type="match status" value="1"/>
</dbReference>
<dbReference type="Gene3D" id="1.10.287.470">
    <property type="entry name" value="Helix hairpin bin"/>
    <property type="match status" value="1"/>
</dbReference>
<dbReference type="PANTHER" id="PTHR30469:SF29">
    <property type="entry name" value="BLR2860 PROTEIN"/>
    <property type="match status" value="1"/>
</dbReference>
<organism evidence="5 6">
    <name type="scientific">Alloyangia pacifica</name>
    <dbReference type="NCBI Taxonomy" id="311180"/>
    <lineage>
        <taxon>Bacteria</taxon>
        <taxon>Pseudomonadati</taxon>
        <taxon>Pseudomonadota</taxon>
        <taxon>Alphaproteobacteria</taxon>
        <taxon>Rhodobacterales</taxon>
        <taxon>Roseobacteraceae</taxon>
        <taxon>Alloyangia</taxon>
    </lineage>
</organism>
<accession>A0A2U8HBA3</accession>
<dbReference type="GO" id="GO:0015562">
    <property type="term" value="F:efflux transmembrane transporter activity"/>
    <property type="evidence" value="ECO:0007669"/>
    <property type="project" value="TreeGrafter"/>
</dbReference>
<dbReference type="Proteomes" id="UP000244915">
    <property type="component" value="Chromosome 1"/>
</dbReference>
<sequence>MKLISILTAVIVAAALYAVVLDRERLMGWARGGAKEEPEDMATETAAAPAATEAPAADSSLPGAVSVMARHSRAQQIDDAVLLRGETQPSREVEVLSEAAGRVISAPLRKGTLVEEGEVLCKLDPGTTGAALIEAEARLAEARAQRPQVEASLPEAEALLAQAEADVAEAEINLTAARELSQGGYSSRTSVASAEAKMRAAEASVRSAEAGLEAARAGTDSLEASIQSAEAAVASARKAVGNLTITAPFGGVLESDTAELGLLMNPSSNASCAHILQLDPIRLVGYAPEADVARIHLGARAAAQLTGGETRVGKVTFVSRQADETTRTFRIEVTLENPDLTLRAGQTARILIEADGAMAHLLPQSALTLNDEGRMGLRTVSAEQTAQFVPVSILRDSPEGVWIAGLPDSVDVITLGQEYVTDGVPVAPSYQEILQ</sequence>
<dbReference type="Gene3D" id="2.40.30.170">
    <property type="match status" value="1"/>
</dbReference>
<reference evidence="5 6" key="1">
    <citation type="submission" date="2017-06" db="EMBL/GenBank/DDBJ databases">
        <title>Yangia sp. YSBP01 complete genome sequence.</title>
        <authorList>
            <person name="Woo J.-H."/>
            <person name="Kim H.-S."/>
        </authorList>
    </citation>
    <scope>NUCLEOTIDE SEQUENCE [LARGE SCALE GENOMIC DNA]</scope>
    <source>
        <strain evidence="5 6">YSBP01</strain>
    </source>
</reference>
<dbReference type="NCBIfam" id="TIGR01730">
    <property type="entry name" value="RND_mfp"/>
    <property type="match status" value="1"/>
</dbReference>
<dbReference type="Pfam" id="PF25954">
    <property type="entry name" value="Beta-barrel_RND_2"/>
    <property type="match status" value="1"/>
</dbReference>
<keyword evidence="2" id="KW-0175">Coiled coil</keyword>
<dbReference type="InterPro" id="IPR058792">
    <property type="entry name" value="Beta-barrel_RND_2"/>
</dbReference>
<comment type="similarity">
    <text evidence="1">Belongs to the membrane fusion protein (MFP) (TC 8.A.1) family.</text>
</comment>